<feature type="compositionally biased region" description="Polar residues" evidence="1">
    <location>
        <begin position="345"/>
        <end position="359"/>
    </location>
</feature>
<keyword evidence="3" id="KW-1185">Reference proteome</keyword>
<gene>
    <name evidence="2" type="ORF">BD626DRAFT_534406</name>
</gene>
<evidence type="ECO:0000313" key="2">
    <source>
        <dbReference type="EMBL" id="TRM68306.1"/>
    </source>
</evidence>
<evidence type="ECO:0000313" key="3">
    <source>
        <dbReference type="Proteomes" id="UP000320762"/>
    </source>
</evidence>
<evidence type="ECO:0000256" key="1">
    <source>
        <dbReference type="SAM" id="MobiDB-lite"/>
    </source>
</evidence>
<reference evidence="2 3" key="1">
    <citation type="journal article" date="2019" name="New Phytol.">
        <title>Comparative genomics reveals unique wood-decay strategies and fruiting body development in the Schizophyllaceae.</title>
        <authorList>
            <person name="Almasi E."/>
            <person name="Sahu N."/>
            <person name="Krizsan K."/>
            <person name="Balint B."/>
            <person name="Kovacs G.M."/>
            <person name="Kiss B."/>
            <person name="Cseklye J."/>
            <person name="Drula E."/>
            <person name="Henrissat B."/>
            <person name="Nagy I."/>
            <person name="Chovatia M."/>
            <person name="Adam C."/>
            <person name="LaButti K."/>
            <person name="Lipzen A."/>
            <person name="Riley R."/>
            <person name="Grigoriev I.V."/>
            <person name="Nagy L.G."/>
        </authorList>
    </citation>
    <scope>NUCLEOTIDE SEQUENCE [LARGE SCALE GENOMIC DNA]</scope>
    <source>
        <strain evidence="2 3">NL-1724</strain>
    </source>
</reference>
<organism evidence="2 3">
    <name type="scientific">Schizophyllum amplum</name>
    <dbReference type="NCBI Taxonomy" id="97359"/>
    <lineage>
        <taxon>Eukaryota</taxon>
        <taxon>Fungi</taxon>
        <taxon>Dikarya</taxon>
        <taxon>Basidiomycota</taxon>
        <taxon>Agaricomycotina</taxon>
        <taxon>Agaricomycetes</taxon>
        <taxon>Agaricomycetidae</taxon>
        <taxon>Agaricales</taxon>
        <taxon>Schizophyllaceae</taxon>
        <taxon>Schizophyllum</taxon>
    </lineage>
</organism>
<feature type="region of interest" description="Disordered" evidence="1">
    <location>
        <begin position="345"/>
        <end position="365"/>
    </location>
</feature>
<proteinExistence type="predicted"/>
<accession>A0A550CU39</accession>
<comment type="caution">
    <text evidence="2">The sequence shown here is derived from an EMBL/GenBank/DDBJ whole genome shotgun (WGS) entry which is preliminary data.</text>
</comment>
<dbReference type="AlphaFoldDB" id="A0A550CU39"/>
<name>A0A550CU39_9AGAR</name>
<dbReference type="EMBL" id="VDMD01000002">
    <property type="protein sequence ID" value="TRM68306.1"/>
    <property type="molecule type" value="Genomic_DNA"/>
</dbReference>
<sequence>MDVSFIIVMTSLNISQPRNQCQTSVVELSPQVLDMKPPPLLPVVDHIARHGIPQYALQNLARLTNNARSTRAAAYFQASTSLPVLQVIALDLFVTLTVFACTYTGMKMMSYVLGHTFLAQSRKTRIHCTANEYYSSGEFEQNDLVLGLEANDTLFTPRTNSYKDAHTISLDTLLPGGPSVTDALMMPPMTELDNQPFSTDNTYDLLTSEPDMAPVPDLTQFPILSPSPTPAYVALPMLAAAISRDAPTFISLAPASVLSRPRNLAMDPIRAGFSSDAAHKVSDTVDTLSAGEGVKAPLVRAKDPTEEHALRPLQADVLQALQEPPLATAEPLDQLSTDASASFITPTTGVPNATASTQLPPLRRPSSWTPVLDEFATNAHTATSDSSLMNTKVDPAVPVTRAISPTIIAVAVSKDDTSPAASSYDFAAACCHDFGHAASDSELDLPIFHGRLEPGCSPAGGARITAAG</sequence>
<dbReference type="Proteomes" id="UP000320762">
    <property type="component" value="Unassembled WGS sequence"/>
</dbReference>
<protein>
    <submittedName>
        <fullName evidence="2">Uncharacterized protein</fullName>
    </submittedName>
</protein>